<comment type="caution">
    <text evidence="3">The sequence shown here is derived from an EMBL/GenBank/DDBJ whole genome shotgun (WGS) entry which is preliminary data.</text>
</comment>
<feature type="region of interest" description="Disordered" evidence="1">
    <location>
        <begin position="50"/>
        <end position="72"/>
    </location>
</feature>
<keyword evidence="4" id="KW-1185">Reference proteome</keyword>
<accession>A0AAV7E715</accession>
<name>A0AAV7E715_ARIFI</name>
<sequence>MGSGSLRRRRQITVLLFVAMIAGFRPLIIQVSARPLEGELGPEESALLLSSLPRGSTPGPSRCTNVPGNKGGGRCPAVSEMHFAGVHTPPVAVPQFHDYPVPRFATSADNETLRLQGSA</sequence>
<organism evidence="3 4">
    <name type="scientific">Aristolochia fimbriata</name>
    <name type="common">White veined hardy Dutchman's pipe vine</name>
    <dbReference type="NCBI Taxonomy" id="158543"/>
    <lineage>
        <taxon>Eukaryota</taxon>
        <taxon>Viridiplantae</taxon>
        <taxon>Streptophyta</taxon>
        <taxon>Embryophyta</taxon>
        <taxon>Tracheophyta</taxon>
        <taxon>Spermatophyta</taxon>
        <taxon>Magnoliopsida</taxon>
        <taxon>Magnoliidae</taxon>
        <taxon>Piperales</taxon>
        <taxon>Aristolochiaceae</taxon>
        <taxon>Aristolochia</taxon>
    </lineage>
</organism>
<keyword evidence="2" id="KW-0812">Transmembrane</keyword>
<dbReference type="EMBL" id="JAINDJ010000006">
    <property type="protein sequence ID" value="KAG9444171.1"/>
    <property type="molecule type" value="Genomic_DNA"/>
</dbReference>
<feature type="transmembrane region" description="Helical" evidence="2">
    <location>
        <begin position="12"/>
        <end position="29"/>
    </location>
</feature>
<dbReference type="PANTHER" id="PTHR33592:SF3">
    <property type="entry name" value="TRANSMEMBRANE PROTEIN"/>
    <property type="match status" value="1"/>
</dbReference>
<keyword evidence="2" id="KW-0472">Membrane</keyword>
<feature type="compositionally biased region" description="Polar residues" evidence="1">
    <location>
        <begin position="58"/>
        <end position="67"/>
    </location>
</feature>
<evidence type="ECO:0000256" key="1">
    <source>
        <dbReference type="SAM" id="MobiDB-lite"/>
    </source>
</evidence>
<keyword evidence="2" id="KW-1133">Transmembrane helix</keyword>
<evidence type="ECO:0000256" key="2">
    <source>
        <dbReference type="SAM" id="Phobius"/>
    </source>
</evidence>
<evidence type="ECO:0000313" key="3">
    <source>
        <dbReference type="EMBL" id="KAG9444171.1"/>
    </source>
</evidence>
<protein>
    <submittedName>
        <fullName evidence="3">Uncharacterized protein</fullName>
    </submittedName>
</protein>
<dbReference type="AlphaFoldDB" id="A0AAV7E715"/>
<proteinExistence type="predicted"/>
<evidence type="ECO:0000313" key="4">
    <source>
        <dbReference type="Proteomes" id="UP000825729"/>
    </source>
</evidence>
<reference evidence="3 4" key="1">
    <citation type="submission" date="2021-07" db="EMBL/GenBank/DDBJ databases">
        <title>The Aristolochia fimbriata genome: insights into angiosperm evolution, floral development and chemical biosynthesis.</title>
        <authorList>
            <person name="Jiao Y."/>
        </authorList>
    </citation>
    <scope>NUCLEOTIDE SEQUENCE [LARGE SCALE GENOMIC DNA]</scope>
    <source>
        <strain evidence="3">IBCAS-2021</strain>
        <tissue evidence="3">Leaf</tissue>
    </source>
</reference>
<dbReference type="PANTHER" id="PTHR33592">
    <property type="entry name" value="TRANSMEMBRANE PROTEIN"/>
    <property type="match status" value="1"/>
</dbReference>
<gene>
    <name evidence="3" type="ORF">H6P81_015511</name>
</gene>
<dbReference type="Proteomes" id="UP000825729">
    <property type="component" value="Unassembled WGS sequence"/>
</dbReference>